<evidence type="ECO:0000256" key="13">
    <source>
        <dbReference type="ARBA" id="ARBA00072146"/>
    </source>
</evidence>
<keyword evidence="9" id="KW-0342">GTP-binding</keyword>
<evidence type="ECO:0000256" key="6">
    <source>
        <dbReference type="ARBA" id="ARBA00022676"/>
    </source>
</evidence>
<name>A0A0C5WBX8_9FLAO</name>
<evidence type="ECO:0000256" key="9">
    <source>
        <dbReference type="ARBA" id="ARBA00023134"/>
    </source>
</evidence>
<dbReference type="KEGG" id="sze:AW14_03605"/>
<dbReference type="Proteomes" id="UP000032229">
    <property type="component" value="Chromosome"/>
</dbReference>
<evidence type="ECO:0000256" key="4">
    <source>
        <dbReference type="ARBA" id="ARBA00011894"/>
    </source>
</evidence>
<keyword evidence="8" id="KW-0547">Nucleotide-binding</keyword>
<gene>
    <name evidence="16" type="ORF">AW14_03605</name>
</gene>
<evidence type="ECO:0000256" key="7">
    <source>
        <dbReference type="ARBA" id="ARBA00022679"/>
    </source>
</evidence>
<evidence type="ECO:0000256" key="1">
    <source>
        <dbReference type="ARBA" id="ARBA00001946"/>
    </source>
</evidence>
<evidence type="ECO:0000256" key="2">
    <source>
        <dbReference type="ARBA" id="ARBA00005180"/>
    </source>
</evidence>
<dbReference type="PANTHER" id="PTHR11608:SF0">
    <property type="entry name" value="BIFUNCTIONAL PROTEIN PYRR"/>
    <property type="match status" value="1"/>
</dbReference>
<dbReference type="NCBIfam" id="NF001097">
    <property type="entry name" value="PRK00129.1"/>
    <property type="match status" value="1"/>
</dbReference>
<dbReference type="CDD" id="cd06223">
    <property type="entry name" value="PRTases_typeI"/>
    <property type="match status" value="1"/>
</dbReference>
<evidence type="ECO:0000256" key="3">
    <source>
        <dbReference type="ARBA" id="ARBA00009516"/>
    </source>
</evidence>
<dbReference type="GO" id="GO:0005525">
    <property type="term" value="F:GTP binding"/>
    <property type="evidence" value="ECO:0007669"/>
    <property type="project" value="UniProtKB-KW"/>
</dbReference>
<evidence type="ECO:0000256" key="11">
    <source>
        <dbReference type="ARBA" id="ARBA00052919"/>
    </source>
</evidence>
<dbReference type="GO" id="GO:0004845">
    <property type="term" value="F:uracil phosphoribosyltransferase activity"/>
    <property type="evidence" value="ECO:0007669"/>
    <property type="project" value="UniProtKB-EC"/>
</dbReference>
<organism evidence="16 17">
    <name type="scientific">Siansivirga zeaxanthinifaciens CC-SAMT-1</name>
    <dbReference type="NCBI Taxonomy" id="1454006"/>
    <lineage>
        <taxon>Bacteria</taxon>
        <taxon>Pseudomonadati</taxon>
        <taxon>Bacteroidota</taxon>
        <taxon>Flavobacteriia</taxon>
        <taxon>Flavobacteriales</taxon>
        <taxon>Flavobacteriaceae</taxon>
        <taxon>Siansivirga</taxon>
    </lineage>
</organism>
<comment type="pathway">
    <text evidence="2">Pyrimidine metabolism; UMP biosynthesis via salvage pathway; UMP from uracil: step 1/1.</text>
</comment>
<protein>
    <recommendedName>
        <fullName evidence="13">Uracil phosphoribosyltransferase</fullName>
        <ecNumber evidence="4">2.4.2.9</ecNumber>
    </recommendedName>
    <alternativeName>
        <fullName evidence="10">UMP pyrophosphorylase</fullName>
    </alternativeName>
    <alternativeName>
        <fullName evidence="14">UPRTase</fullName>
    </alternativeName>
</protein>
<dbReference type="PATRIC" id="fig|1454006.5.peg.698"/>
<evidence type="ECO:0000259" key="15">
    <source>
        <dbReference type="Pfam" id="PF14681"/>
    </source>
</evidence>
<keyword evidence="17" id="KW-1185">Reference proteome</keyword>
<evidence type="ECO:0000256" key="5">
    <source>
        <dbReference type="ARBA" id="ARBA00022533"/>
    </source>
</evidence>
<evidence type="ECO:0000313" key="16">
    <source>
        <dbReference type="EMBL" id="AJR02859.1"/>
    </source>
</evidence>
<dbReference type="PANTHER" id="PTHR11608">
    <property type="entry name" value="BIFUNCTIONAL PROTEIN PYRR"/>
    <property type="match status" value="1"/>
</dbReference>
<dbReference type="Gene3D" id="3.40.50.2020">
    <property type="match status" value="1"/>
</dbReference>
<dbReference type="AlphaFoldDB" id="A0A0C5WBX8"/>
<dbReference type="STRING" id="1454006.AW14_03605"/>
<comment type="cofactor">
    <cofactor evidence="1">
        <name>Mg(2+)</name>
        <dbReference type="ChEBI" id="CHEBI:18420"/>
    </cofactor>
</comment>
<feature type="domain" description="Phosphoribosyltransferase" evidence="15">
    <location>
        <begin position="10"/>
        <end position="214"/>
    </location>
</feature>
<comment type="similarity">
    <text evidence="3">Belongs to the UPRTase family.</text>
</comment>
<keyword evidence="5" id="KW-0021">Allosteric enzyme</keyword>
<comment type="function">
    <text evidence="12">Catalyzes the conversion of uracil and 5-phospho-alpha-D-ribose 1-diphosphate (PRPP) to UMP and diphosphate.</text>
</comment>
<evidence type="ECO:0000313" key="17">
    <source>
        <dbReference type="Proteomes" id="UP000032229"/>
    </source>
</evidence>
<accession>A0A0C5WBX8</accession>
<keyword evidence="6 16" id="KW-0328">Glycosyltransferase</keyword>
<dbReference type="OrthoDB" id="9781675at2"/>
<evidence type="ECO:0000256" key="14">
    <source>
        <dbReference type="ARBA" id="ARBA00079807"/>
    </source>
</evidence>
<dbReference type="EMBL" id="CP007202">
    <property type="protein sequence ID" value="AJR02859.1"/>
    <property type="molecule type" value="Genomic_DNA"/>
</dbReference>
<dbReference type="FunFam" id="3.40.50.2020:FF:000023">
    <property type="entry name" value="Probable uracil phosphoribosyltransferase"/>
    <property type="match status" value="1"/>
</dbReference>
<evidence type="ECO:0000256" key="10">
    <source>
        <dbReference type="ARBA" id="ARBA00031082"/>
    </source>
</evidence>
<dbReference type="Pfam" id="PF14681">
    <property type="entry name" value="UPRTase"/>
    <property type="match status" value="1"/>
</dbReference>
<dbReference type="InterPro" id="IPR029057">
    <property type="entry name" value="PRTase-like"/>
</dbReference>
<keyword evidence="7 16" id="KW-0808">Transferase</keyword>
<evidence type="ECO:0000256" key="8">
    <source>
        <dbReference type="ARBA" id="ARBA00022741"/>
    </source>
</evidence>
<evidence type="ECO:0000256" key="12">
    <source>
        <dbReference type="ARBA" id="ARBA00056901"/>
    </source>
</evidence>
<proteinExistence type="inferred from homology"/>
<reference evidence="16 17" key="1">
    <citation type="submission" date="2014-02" db="EMBL/GenBank/DDBJ databases">
        <authorList>
            <person name="Young C.-C."/>
            <person name="Hameed A."/>
            <person name="Huang H.-C."/>
            <person name="Shahina M."/>
        </authorList>
    </citation>
    <scope>NUCLEOTIDE SEQUENCE [LARGE SCALE GENOMIC DNA]</scope>
    <source>
        <strain evidence="16 17">CC-SAMT-1</strain>
    </source>
</reference>
<comment type="catalytic activity">
    <reaction evidence="11">
        <text>UMP + diphosphate = 5-phospho-alpha-D-ribose 1-diphosphate + uracil</text>
        <dbReference type="Rhea" id="RHEA:13017"/>
        <dbReference type="ChEBI" id="CHEBI:17568"/>
        <dbReference type="ChEBI" id="CHEBI:33019"/>
        <dbReference type="ChEBI" id="CHEBI:57865"/>
        <dbReference type="ChEBI" id="CHEBI:58017"/>
        <dbReference type="EC" id="2.4.2.9"/>
    </reaction>
</comment>
<dbReference type="HOGENOM" id="CLU_067096_2_0_10"/>
<dbReference type="SUPFAM" id="SSF53271">
    <property type="entry name" value="PRTase-like"/>
    <property type="match status" value="1"/>
</dbReference>
<sequence>MHIHNFSLKNSILNTFISEIRDVNKQKDSMRFRRNIERIGEILGYELSKILNYNPSQIKTPLGLFNYESLENDIVLCSILRAGVPLHNGLLNYFDTAENAFISAYRHHKNNPESFEIIVEYLACPNLENKTLILADPMLATGQSMLATFEALKPFGTPKNIHLVSVIGAQQGVDFVSKHFDAETHLWIASIDESLNKNGYIIPGLGDAGDLAFGEKLQQ</sequence>
<dbReference type="InterPro" id="IPR000836">
    <property type="entry name" value="PRTase_dom"/>
</dbReference>
<dbReference type="RefSeq" id="WP_044637556.1">
    <property type="nucleotide sequence ID" value="NZ_CP007202.1"/>
</dbReference>
<dbReference type="InterPro" id="IPR050137">
    <property type="entry name" value="PyrR_bifunctional"/>
</dbReference>
<dbReference type="EC" id="2.4.2.9" evidence="4"/>